<proteinExistence type="predicted"/>
<evidence type="ECO:0000256" key="1">
    <source>
        <dbReference type="SAM" id="SignalP"/>
    </source>
</evidence>
<keyword evidence="1" id="KW-0732">Signal</keyword>
<gene>
    <name evidence="2" type="ORF">WN944_003615</name>
</gene>
<feature type="signal peptide" evidence="1">
    <location>
        <begin position="1"/>
        <end position="17"/>
    </location>
</feature>
<evidence type="ECO:0000313" key="2">
    <source>
        <dbReference type="EMBL" id="KAK9192920.1"/>
    </source>
</evidence>
<name>A0AAP0M1Y3_9ROSI</name>
<keyword evidence="3" id="KW-1185">Reference proteome</keyword>
<organism evidence="2 3">
    <name type="scientific">Citrus x changshan-huyou</name>
    <dbReference type="NCBI Taxonomy" id="2935761"/>
    <lineage>
        <taxon>Eukaryota</taxon>
        <taxon>Viridiplantae</taxon>
        <taxon>Streptophyta</taxon>
        <taxon>Embryophyta</taxon>
        <taxon>Tracheophyta</taxon>
        <taxon>Spermatophyta</taxon>
        <taxon>Magnoliopsida</taxon>
        <taxon>eudicotyledons</taxon>
        <taxon>Gunneridae</taxon>
        <taxon>Pentapetalae</taxon>
        <taxon>rosids</taxon>
        <taxon>malvids</taxon>
        <taxon>Sapindales</taxon>
        <taxon>Rutaceae</taxon>
        <taxon>Aurantioideae</taxon>
        <taxon>Citrus</taxon>
    </lineage>
</organism>
<accession>A0AAP0M1Y3</accession>
<dbReference type="Proteomes" id="UP001428341">
    <property type="component" value="Unassembled WGS sequence"/>
</dbReference>
<evidence type="ECO:0000313" key="3">
    <source>
        <dbReference type="Proteomes" id="UP001428341"/>
    </source>
</evidence>
<dbReference type="EMBL" id="JBCGBO010000006">
    <property type="protein sequence ID" value="KAK9192920.1"/>
    <property type="molecule type" value="Genomic_DNA"/>
</dbReference>
<reference evidence="2 3" key="1">
    <citation type="submission" date="2024-05" db="EMBL/GenBank/DDBJ databases">
        <title>Haplotype-resolved chromosome-level genome assembly of Huyou (Citrus changshanensis).</title>
        <authorList>
            <person name="Miao C."/>
            <person name="Chen W."/>
            <person name="Wu Y."/>
            <person name="Wang L."/>
            <person name="Zhao S."/>
            <person name="Grierson D."/>
            <person name="Xu C."/>
            <person name="Chen K."/>
        </authorList>
    </citation>
    <scope>NUCLEOTIDE SEQUENCE [LARGE SCALE GENOMIC DNA]</scope>
    <source>
        <strain evidence="2">01-14</strain>
        <tissue evidence="2">Leaf</tissue>
    </source>
</reference>
<sequence length="92" mass="9724">MIILVLLIKSLIRGAACNRISGKVAILLLLLGLQGVAGLKFGQVLPIFVSNLVPGGNLSGYGCGLKEASHFLYLATARPSSTHCPRQYAIDM</sequence>
<protein>
    <submittedName>
        <fullName evidence="2">Uncharacterized protein</fullName>
    </submittedName>
</protein>
<feature type="chain" id="PRO_5042891134" evidence="1">
    <location>
        <begin position="18"/>
        <end position="92"/>
    </location>
</feature>
<comment type="caution">
    <text evidence="2">The sequence shown here is derived from an EMBL/GenBank/DDBJ whole genome shotgun (WGS) entry which is preliminary data.</text>
</comment>
<dbReference type="AlphaFoldDB" id="A0AAP0M1Y3"/>